<dbReference type="InterPro" id="IPR001296">
    <property type="entry name" value="Glyco_trans_1"/>
</dbReference>
<gene>
    <name evidence="2" type="ORF">ENM84_00620</name>
</gene>
<protein>
    <submittedName>
        <fullName evidence="2">Glycosyltransferase</fullName>
    </submittedName>
</protein>
<proteinExistence type="predicted"/>
<evidence type="ECO:0000313" key="2">
    <source>
        <dbReference type="EMBL" id="HHP81145.1"/>
    </source>
</evidence>
<dbReference type="AlphaFoldDB" id="A0A7C5XNW5"/>
<reference evidence="2" key="1">
    <citation type="journal article" date="2020" name="mSystems">
        <title>Genome- and Community-Level Interaction Insights into Carbon Utilization and Element Cycling Functions of Hydrothermarchaeota in Hydrothermal Sediment.</title>
        <authorList>
            <person name="Zhou Z."/>
            <person name="Liu Y."/>
            <person name="Xu W."/>
            <person name="Pan J."/>
            <person name="Luo Z.H."/>
            <person name="Li M."/>
        </authorList>
    </citation>
    <scope>NUCLEOTIDE SEQUENCE [LARGE SCALE GENOMIC DNA]</scope>
    <source>
        <strain evidence="2">SpSt-1121</strain>
    </source>
</reference>
<keyword evidence="2" id="KW-0808">Transferase</keyword>
<name>A0A7C5XNW5_9CREN</name>
<evidence type="ECO:0000259" key="1">
    <source>
        <dbReference type="Pfam" id="PF00534"/>
    </source>
</evidence>
<dbReference type="Pfam" id="PF00534">
    <property type="entry name" value="Glycos_transf_1"/>
    <property type="match status" value="1"/>
</dbReference>
<dbReference type="EMBL" id="DRZI01000021">
    <property type="protein sequence ID" value="HHP81145.1"/>
    <property type="molecule type" value="Genomic_DNA"/>
</dbReference>
<accession>A0A7C5XNW5</accession>
<dbReference type="Gene3D" id="3.40.50.2000">
    <property type="entry name" value="Glycogen Phosphorylase B"/>
    <property type="match status" value="1"/>
</dbReference>
<dbReference type="SUPFAM" id="SSF53756">
    <property type="entry name" value="UDP-Glycosyltransferase/glycogen phosphorylase"/>
    <property type="match status" value="1"/>
</dbReference>
<feature type="domain" description="Glycosyl transferase family 1" evidence="1">
    <location>
        <begin position="7"/>
        <end position="108"/>
    </location>
</feature>
<sequence>MLIASSLDWEVKGTDIAIKALSRIKNEVNGNVIAYGKDLGKTLKLAKNLGIHINILPKVPHEKLNQYYWNSDVVIDRFKLGSLGMVSLEAIACGRPVITYVSSEYPEYRDFPLKDLVDEEEITEAVLNADEMLWRKEYEYMVNNHSPEIIASMVMKIYSSLLFI</sequence>
<comment type="caution">
    <text evidence="2">The sequence shown here is derived from an EMBL/GenBank/DDBJ whole genome shotgun (WGS) entry which is preliminary data.</text>
</comment>
<dbReference type="GO" id="GO:0016757">
    <property type="term" value="F:glycosyltransferase activity"/>
    <property type="evidence" value="ECO:0007669"/>
    <property type="project" value="InterPro"/>
</dbReference>
<organism evidence="2">
    <name type="scientific">Ignisphaera aggregans</name>
    <dbReference type="NCBI Taxonomy" id="334771"/>
    <lineage>
        <taxon>Archaea</taxon>
        <taxon>Thermoproteota</taxon>
        <taxon>Thermoprotei</taxon>
        <taxon>Desulfurococcales</taxon>
        <taxon>Desulfurococcaceae</taxon>
        <taxon>Ignisphaera</taxon>
    </lineage>
</organism>